<evidence type="ECO:0000313" key="2">
    <source>
        <dbReference type="Proteomes" id="UP000556329"/>
    </source>
</evidence>
<dbReference type="AlphaFoldDB" id="A0A841PV44"/>
<gene>
    <name evidence="1" type="ORF">HNQ71_006631</name>
</gene>
<dbReference type="InterPro" id="IPR010385">
    <property type="entry name" value="DUF982"/>
</dbReference>
<dbReference type="EMBL" id="JACHEF010000011">
    <property type="protein sequence ID" value="MBB6413922.1"/>
    <property type="molecule type" value="Genomic_DNA"/>
</dbReference>
<dbReference type="Proteomes" id="UP000556329">
    <property type="component" value="Unassembled WGS sequence"/>
</dbReference>
<evidence type="ECO:0008006" key="3">
    <source>
        <dbReference type="Google" id="ProtNLM"/>
    </source>
</evidence>
<dbReference type="Gene3D" id="6.10.250.730">
    <property type="match status" value="1"/>
</dbReference>
<dbReference type="Pfam" id="PF06169">
    <property type="entry name" value="DUF982"/>
    <property type="match status" value="1"/>
</dbReference>
<proteinExistence type="predicted"/>
<sequence>MSVLSTVICMTSRSAMVAESGLFTKSSPSKNSRHLMNATTFSSPVFVKDGNCIVREVVSVDGAIDFLERWPESRRDLIHKTALKACYDAHDGYKPVSVVRQAFISFAKRACILEDPASVMPWISPSKSGSGTEAV</sequence>
<comment type="caution">
    <text evidence="1">The sequence shown here is derived from an EMBL/GenBank/DDBJ whole genome shotgun (WGS) entry which is preliminary data.</text>
</comment>
<organism evidence="1 2">
    <name type="scientific">Mesorhizobium sangaii</name>
    <dbReference type="NCBI Taxonomy" id="505389"/>
    <lineage>
        <taxon>Bacteria</taxon>
        <taxon>Pseudomonadati</taxon>
        <taxon>Pseudomonadota</taxon>
        <taxon>Alphaproteobacteria</taxon>
        <taxon>Hyphomicrobiales</taxon>
        <taxon>Phyllobacteriaceae</taxon>
        <taxon>Mesorhizobium</taxon>
    </lineage>
</organism>
<keyword evidence="2" id="KW-1185">Reference proteome</keyword>
<dbReference type="RefSeq" id="WP_343068304.1">
    <property type="nucleotide sequence ID" value="NZ_JACHEF010000011.1"/>
</dbReference>
<evidence type="ECO:0000313" key="1">
    <source>
        <dbReference type="EMBL" id="MBB6413922.1"/>
    </source>
</evidence>
<accession>A0A841PV44</accession>
<reference evidence="1 2" key="1">
    <citation type="submission" date="2020-08" db="EMBL/GenBank/DDBJ databases">
        <title>Genomic Encyclopedia of Type Strains, Phase IV (KMG-IV): sequencing the most valuable type-strain genomes for metagenomic binning, comparative biology and taxonomic classification.</title>
        <authorList>
            <person name="Goeker M."/>
        </authorList>
    </citation>
    <scope>NUCLEOTIDE SEQUENCE [LARGE SCALE GENOMIC DNA]</scope>
    <source>
        <strain evidence="1 2">DSM 100039</strain>
    </source>
</reference>
<name>A0A841PV44_9HYPH</name>
<protein>
    <recommendedName>
        <fullName evidence="3">DUF982 domain-containing protein</fullName>
    </recommendedName>
</protein>